<feature type="compositionally biased region" description="Low complexity" evidence="2">
    <location>
        <begin position="616"/>
        <end position="632"/>
    </location>
</feature>
<feature type="region of interest" description="Disordered" evidence="2">
    <location>
        <begin position="238"/>
        <end position="260"/>
    </location>
</feature>
<protein>
    <submittedName>
        <fullName evidence="3">Uncharacterized protein</fullName>
    </submittedName>
</protein>
<dbReference type="EMBL" id="JAOTPV010000002">
    <property type="protein sequence ID" value="KAJ4487971.1"/>
    <property type="molecule type" value="Genomic_DNA"/>
</dbReference>
<feature type="coiled-coil region" evidence="1">
    <location>
        <begin position="288"/>
        <end position="322"/>
    </location>
</feature>
<sequence>MQRSSLPRLSLNLQSLSTNHDFLSQHITPVIGTPLSSTATPTTPRPTTASAHVRRKTYAGDLRVAARSTIHDFEEQIALLESHNSRISVELKATRDALVDECEDRRIERQSLTLPALPDFPAQTNLDSEQSELLYERKLRMEILDTLKKIRAQNMTLSQSYRESQENYASLRSILEAEQREKEDLREEIKELFQRNFTLYEHNKLLVGRDTVLQEEISSLMTKSQADDWMRSILEEELRKQRSKQSSPDDDSRDISSTPRIQHITAPAITLEHQGPLRAQLVAARDDVHIARRCLEVSEKRCEELENRVSSLQRNMTQCLDSSAQALENERELRAEVEVYSRGLEDESSRLKDEVRSLLQSKRKKDTVDAESLSALDAVSDPAKDTTRVEESTVTIFEPVIPHGQVVCGNVQNITVDVRNITLSPIIANDSDEIKMGGETALKVRHQETPFDDQLRVSSTKKTYPKRSTAIFSQSDLFSSAAAATLTDIPAMSSYMGVIPHGSALDNDSAAASASVDGYRSRSSVSGNLSHVAVGANVRTKRDSVILKPLQLSSLAELTSRRLTLHPPSRIIAIVDPSPILPPAPPSTPRKEQPISNKRGHCFRDGSTSSINDPGSPHSSSSTLVASSPASANVDKEKTTLLVTTQKPSFDAQLKSTTLPFLSVDNHRKRKKYQLSGPIATNIVHVNVLPSLAVTHMRTASKVLASIAKRTGIGGLEDCFVK</sequence>
<comment type="caution">
    <text evidence="3">The sequence shown here is derived from an EMBL/GenBank/DDBJ whole genome shotgun (WGS) entry which is preliminary data.</text>
</comment>
<reference evidence="3" key="1">
    <citation type="submission" date="2022-08" db="EMBL/GenBank/DDBJ databases">
        <title>A Global Phylogenomic Analysis of the Shiitake Genus Lentinula.</title>
        <authorList>
            <consortium name="DOE Joint Genome Institute"/>
            <person name="Sierra-Patev S."/>
            <person name="Min B."/>
            <person name="Naranjo-Ortiz M."/>
            <person name="Looney B."/>
            <person name="Konkel Z."/>
            <person name="Slot J.C."/>
            <person name="Sakamoto Y."/>
            <person name="Steenwyk J.L."/>
            <person name="Rokas A."/>
            <person name="Carro J."/>
            <person name="Camarero S."/>
            <person name="Ferreira P."/>
            <person name="Molpeceres G."/>
            <person name="Ruiz-Duenas F.J."/>
            <person name="Serrano A."/>
            <person name="Henrissat B."/>
            <person name="Drula E."/>
            <person name="Hughes K.W."/>
            <person name="Mata J.L."/>
            <person name="Ishikawa N.K."/>
            <person name="Vargas-Isla R."/>
            <person name="Ushijima S."/>
            <person name="Smith C.A."/>
            <person name="Ahrendt S."/>
            <person name="Andreopoulos W."/>
            <person name="He G."/>
            <person name="Labutti K."/>
            <person name="Lipzen A."/>
            <person name="Ng V."/>
            <person name="Riley R."/>
            <person name="Sandor L."/>
            <person name="Barry K."/>
            <person name="Martinez A.T."/>
            <person name="Xiao Y."/>
            <person name="Gibbons J.G."/>
            <person name="Terashima K."/>
            <person name="Grigoriev I.V."/>
            <person name="Hibbett D.S."/>
        </authorList>
    </citation>
    <scope>NUCLEOTIDE SEQUENCE</scope>
    <source>
        <strain evidence="3">JLM2183</strain>
    </source>
</reference>
<dbReference type="OrthoDB" id="2895477at2759"/>
<name>A0A9W9DW28_9AGAR</name>
<dbReference type="AlphaFoldDB" id="A0A9W9DW28"/>
<feature type="region of interest" description="Disordered" evidence="2">
    <location>
        <begin position="575"/>
        <end position="632"/>
    </location>
</feature>
<accession>A0A9W9DW28</accession>
<feature type="compositionally biased region" description="Pro residues" evidence="2">
    <location>
        <begin position="579"/>
        <end position="588"/>
    </location>
</feature>
<evidence type="ECO:0000256" key="1">
    <source>
        <dbReference type="SAM" id="Coils"/>
    </source>
</evidence>
<keyword evidence="4" id="KW-1185">Reference proteome</keyword>
<dbReference type="Proteomes" id="UP001150266">
    <property type="component" value="Unassembled WGS sequence"/>
</dbReference>
<keyword evidence="1" id="KW-0175">Coiled coil</keyword>
<proteinExistence type="predicted"/>
<gene>
    <name evidence="3" type="ORF">J3R30DRAFT_873045</name>
</gene>
<feature type="coiled-coil region" evidence="1">
    <location>
        <begin position="147"/>
        <end position="195"/>
    </location>
</feature>
<evidence type="ECO:0000313" key="4">
    <source>
        <dbReference type="Proteomes" id="UP001150266"/>
    </source>
</evidence>
<evidence type="ECO:0000313" key="3">
    <source>
        <dbReference type="EMBL" id="KAJ4487971.1"/>
    </source>
</evidence>
<evidence type="ECO:0000256" key="2">
    <source>
        <dbReference type="SAM" id="MobiDB-lite"/>
    </source>
</evidence>
<organism evidence="3 4">
    <name type="scientific">Lentinula aciculospora</name>
    <dbReference type="NCBI Taxonomy" id="153920"/>
    <lineage>
        <taxon>Eukaryota</taxon>
        <taxon>Fungi</taxon>
        <taxon>Dikarya</taxon>
        <taxon>Basidiomycota</taxon>
        <taxon>Agaricomycotina</taxon>
        <taxon>Agaricomycetes</taxon>
        <taxon>Agaricomycetidae</taxon>
        <taxon>Agaricales</taxon>
        <taxon>Marasmiineae</taxon>
        <taxon>Omphalotaceae</taxon>
        <taxon>Lentinula</taxon>
    </lineage>
</organism>